<protein>
    <submittedName>
        <fullName evidence="2">Uncharacterized protein</fullName>
    </submittedName>
</protein>
<feature type="compositionally biased region" description="Polar residues" evidence="1">
    <location>
        <begin position="10"/>
        <end position="47"/>
    </location>
</feature>
<organism evidence="2 3">
    <name type="scientific">Hirsutella minnesotensis 3608</name>
    <dbReference type="NCBI Taxonomy" id="1043627"/>
    <lineage>
        <taxon>Eukaryota</taxon>
        <taxon>Fungi</taxon>
        <taxon>Dikarya</taxon>
        <taxon>Ascomycota</taxon>
        <taxon>Pezizomycotina</taxon>
        <taxon>Sordariomycetes</taxon>
        <taxon>Hypocreomycetidae</taxon>
        <taxon>Hypocreales</taxon>
        <taxon>Ophiocordycipitaceae</taxon>
        <taxon>Hirsutella</taxon>
    </lineage>
</organism>
<feature type="compositionally biased region" description="Low complexity" evidence="1">
    <location>
        <begin position="238"/>
        <end position="250"/>
    </location>
</feature>
<dbReference type="Proteomes" id="UP000054481">
    <property type="component" value="Unassembled WGS sequence"/>
</dbReference>
<feature type="region of interest" description="Disordered" evidence="1">
    <location>
        <begin position="1"/>
        <end position="259"/>
    </location>
</feature>
<accession>A0A0F7ZHN1</accession>
<sequence>MPAIPVYTASPINASEASGVTPQTQDKQQAQGNAEKQADVASTTTSAPGAPQSAWTAQPGAGISLPVQTSMPQPGLNFPSQPNPAPSRVESLTPPAPQPGAVPMPPGKGASLPPPPKAGETPAAGQSQPPPMTMTAPPSMPPQLSYQAPTPTQPIQGRSSTTTSLPPPPGGQYPAPLPGNNPNAGYAAPAGYQQDAGASGYGQYPTPSHNLSGSQDPNNWSSSGEEQGGVWDTARKWAQAAGESLAAAEGEVWKRINKN</sequence>
<evidence type="ECO:0000313" key="3">
    <source>
        <dbReference type="Proteomes" id="UP000054481"/>
    </source>
</evidence>
<evidence type="ECO:0000256" key="1">
    <source>
        <dbReference type="SAM" id="MobiDB-lite"/>
    </source>
</evidence>
<feature type="compositionally biased region" description="Polar residues" evidence="1">
    <location>
        <begin position="205"/>
        <end position="225"/>
    </location>
</feature>
<name>A0A0F7ZHN1_9HYPO</name>
<dbReference type="AlphaFoldDB" id="A0A0F7ZHN1"/>
<dbReference type="EMBL" id="KQ030540">
    <property type="protein sequence ID" value="KJZ72931.1"/>
    <property type="molecule type" value="Genomic_DNA"/>
</dbReference>
<reference evidence="2 3" key="1">
    <citation type="journal article" date="2014" name="Genome Biol. Evol.">
        <title>Comparative genomics and transcriptomics analyses reveal divergent lifestyle features of nematode endoparasitic fungus Hirsutella minnesotensis.</title>
        <authorList>
            <person name="Lai Y."/>
            <person name="Liu K."/>
            <person name="Zhang X."/>
            <person name="Zhang X."/>
            <person name="Li K."/>
            <person name="Wang N."/>
            <person name="Shu C."/>
            <person name="Wu Y."/>
            <person name="Wang C."/>
            <person name="Bushley K.E."/>
            <person name="Xiang M."/>
            <person name="Liu X."/>
        </authorList>
    </citation>
    <scope>NUCLEOTIDE SEQUENCE [LARGE SCALE GENOMIC DNA]</scope>
    <source>
        <strain evidence="2 3">3608</strain>
    </source>
</reference>
<feature type="compositionally biased region" description="Pro residues" evidence="1">
    <location>
        <begin position="94"/>
        <end position="117"/>
    </location>
</feature>
<keyword evidence="3" id="KW-1185">Reference proteome</keyword>
<feature type="compositionally biased region" description="Polar residues" evidence="1">
    <location>
        <begin position="144"/>
        <end position="158"/>
    </location>
</feature>
<proteinExistence type="predicted"/>
<feature type="compositionally biased region" description="Pro residues" evidence="1">
    <location>
        <begin position="165"/>
        <end position="179"/>
    </location>
</feature>
<evidence type="ECO:0000313" key="2">
    <source>
        <dbReference type="EMBL" id="KJZ72931.1"/>
    </source>
</evidence>
<dbReference type="OrthoDB" id="5385910at2759"/>
<feature type="compositionally biased region" description="Low complexity" evidence="1">
    <location>
        <begin position="180"/>
        <end position="192"/>
    </location>
</feature>
<gene>
    <name evidence="2" type="ORF">HIM_07694</name>
</gene>